<sequence>MAVLELFSSPIQSRYNASYCTKATVFAILAFLFTVIPPFLIAYRSEGFWIKEAFYREQPDVKFKHQILLVLHTDSQIGYVTWSTYLNFNLLEQANLRIPLIKSREEDSNRDGKNDKFLFSIEVPVLDTEKVLGAQVIFIFDYRLYRFSDVRMESMAYVSHTSAMPGAELNVDGDLSLRLKQPLAHKGYDTRYNDPIIDSTSVFAEDYSFSKIFSSYQQRNISTRFECDYPVWLTGRGTGQPFIIKGTIYYPEETIVYVPGFWQVIKFGWIQYLSVLFLFIFLMERVKTFVFENQIVNTIVHHPVPQTYKNHFT</sequence>
<accession>A0A7M7N5Y6</accession>
<dbReference type="PANTHER" id="PTHR14605:SF1">
    <property type="entry name" value="TRANSMEMBRANE PROTEIN 231"/>
    <property type="match status" value="1"/>
</dbReference>
<evidence type="ECO:0000313" key="13">
    <source>
        <dbReference type="EnsemblMetazoa" id="XP_030831617"/>
    </source>
</evidence>
<dbReference type="PANTHER" id="PTHR14605">
    <property type="entry name" value="CHST5 PROTEIN"/>
    <property type="match status" value="1"/>
</dbReference>
<evidence type="ECO:0000256" key="3">
    <source>
        <dbReference type="ARBA" id="ARBA00015087"/>
    </source>
</evidence>
<dbReference type="EnsemblMetazoa" id="XM_030975757">
    <property type="protein sequence ID" value="XP_030831617"/>
    <property type="gene ID" value="LOC755465"/>
</dbReference>
<keyword evidence="8 12" id="KW-0472">Membrane</keyword>
<keyword evidence="4" id="KW-1003">Cell membrane</keyword>
<keyword evidence="7" id="KW-0969">Cilium</keyword>
<comment type="subcellular location">
    <subcellularLocation>
        <location evidence="1">Cell projection</location>
        <location evidence="1">Cilium membrane</location>
        <topology evidence="1">Multi-pass membrane protein</topology>
    </subcellularLocation>
</comment>
<dbReference type="KEGG" id="spu:755465"/>
<feature type="transmembrane region" description="Helical" evidence="12">
    <location>
        <begin position="23"/>
        <end position="43"/>
    </location>
</feature>
<feature type="transmembrane region" description="Helical" evidence="12">
    <location>
        <begin position="264"/>
        <end position="283"/>
    </location>
</feature>
<evidence type="ECO:0000256" key="8">
    <source>
        <dbReference type="ARBA" id="ARBA00023136"/>
    </source>
</evidence>
<dbReference type="InParanoid" id="A0A7M7N5Y6"/>
<dbReference type="CTD" id="79583"/>
<proteinExistence type="inferred from homology"/>
<evidence type="ECO:0000256" key="12">
    <source>
        <dbReference type="SAM" id="Phobius"/>
    </source>
</evidence>
<dbReference type="AlphaFoldDB" id="A0A7M7N5Y6"/>
<dbReference type="Pfam" id="PF10149">
    <property type="entry name" value="TM231"/>
    <property type="match status" value="1"/>
</dbReference>
<evidence type="ECO:0000256" key="1">
    <source>
        <dbReference type="ARBA" id="ARBA00004272"/>
    </source>
</evidence>
<comment type="function">
    <text evidence="11">Transmembrane component of the tectonic-like complex, a complex localized at the transition zone of primary cilia and acting as a barrier that prevents diffusion of transmembrane proteins between the cilia and plasma membranes. Required for ciliogenesis and sonic hedgehog/SHH signaling.</text>
</comment>
<evidence type="ECO:0000256" key="10">
    <source>
        <dbReference type="ARBA" id="ARBA00023273"/>
    </source>
</evidence>
<keyword evidence="9" id="KW-0325">Glycoprotein</keyword>
<keyword evidence="10" id="KW-0966">Cell projection</keyword>
<reference evidence="14" key="1">
    <citation type="submission" date="2015-02" db="EMBL/GenBank/DDBJ databases">
        <title>Genome sequencing for Strongylocentrotus purpuratus.</title>
        <authorList>
            <person name="Murali S."/>
            <person name="Liu Y."/>
            <person name="Vee V."/>
            <person name="English A."/>
            <person name="Wang M."/>
            <person name="Skinner E."/>
            <person name="Han Y."/>
            <person name="Muzny D.M."/>
            <person name="Worley K.C."/>
            <person name="Gibbs R.A."/>
        </authorList>
    </citation>
    <scope>NUCLEOTIDE SEQUENCE</scope>
</reference>
<dbReference type="GO" id="GO:0060271">
    <property type="term" value="P:cilium assembly"/>
    <property type="evidence" value="ECO:0000318"/>
    <property type="project" value="GO_Central"/>
</dbReference>
<dbReference type="GO" id="GO:0035869">
    <property type="term" value="C:ciliary transition zone"/>
    <property type="evidence" value="ECO:0000318"/>
    <property type="project" value="GO_Central"/>
</dbReference>
<organism evidence="13 14">
    <name type="scientific">Strongylocentrotus purpuratus</name>
    <name type="common">Purple sea urchin</name>
    <dbReference type="NCBI Taxonomy" id="7668"/>
    <lineage>
        <taxon>Eukaryota</taxon>
        <taxon>Metazoa</taxon>
        <taxon>Echinodermata</taxon>
        <taxon>Eleutherozoa</taxon>
        <taxon>Echinozoa</taxon>
        <taxon>Echinoidea</taxon>
        <taxon>Euechinoidea</taxon>
        <taxon>Echinacea</taxon>
        <taxon>Camarodonta</taxon>
        <taxon>Echinidea</taxon>
        <taxon>Strongylocentrotidae</taxon>
        <taxon>Strongylocentrotus</taxon>
    </lineage>
</organism>
<evidence type="ECO:0000256" key="4">
    <source>
        <dbReference type="ARBA" id="ARBA00022475"/>
    </source>
</evidence>
<evidence type="ECO:0000256" key="2">
    <source>
        <dbReference type="ARBA" id="ARBA00009082"/>
    </source>
</evidence>
<keyword evidence="14" id="KW-1185">Reference proteome</keyword>
<reference evidence="13" key="2">
    <citation type="submission" date="2021-01" db="UniProtKB">
        <authorList>
            <consortium name="EnsemblMetazoa"/>
        </authorList>
    </citation>
    <scope>IDENTIFICATION</scope>
</reference>
<evidence type="ECO:0000256" key="9">
    <source>
        <dbReference type="ARBA" id="ARBA00023180"/>
    </source>
</evidence>
<dbReference type="GeneID" id="755465"/>
<evidence type="ECO:0000313" key="14">
    <source>
        <dbReference type="Proteomes" id="UP000007110"/>
    </source>
</evidence>
<keyword evidence="6 12" id="KW-1133">Transmembrane helix</keyword>
<name>A0A7M7N5Y6_STRPU</name>
<evidence type="ECO:0000256" key="7">
    <source>
        <dbReference type="ARBA" id="ARBA00023069"/>
    </source>
</evidence>
<dbReference type="RefSeq" id="XP_030831617.1">
    <property type="nucleotide sequence ID" value="XM_030975757.1"/>
</dbReference>
<evidence type="ECO:0000256" key="6">
    <source>
        <dbReference type="ARBA" id="ARBA00022989"/>
    </source>
</evidence>
<protein>
    <recommendedName>
        <fullName evidence="3">Transmembrane protein 231</fullName>
    </recommendedName>
</protein>
<dbReference type="GO" id="GO:0060170">
    <property type="term" value="C:ciliary membrane"/>
    <property type="evidence" value="ECO:0000318"/>
    <property type="project" value="GO_Central"/>
</dbReference>
<dbReference type="OMA" id="PALYTRY"/>
<dbReference type="FunCoup" id="A0A7M7N5Y6">
    <property type="interactions" value="460"/>
</dbReference>
<evidence type="ECO:0000256" key="11">
    <source>
        <dbReference type="ARBA" id="ARBA00024803"/>
    </source>
</evidence>
<comment type="similarity">
    <text evidence="2">Belongs to the TMEM231 family.</text>
</comment>
<dbReference type="GO" id="GO:0032880">
    <property type="term" value="P:regulation of protein localization"/>
    <property type="evidence" value="ECO:0000318"/>
    <property type="project" value="GO_Central"/>
</dbReference>
<dbReference type="Proteomes" id="UP000007110">
    <property type="component" value="Unassembled WGS sequence"/>
</dbReference>
<dbReference type="OrthoDB" id="426438at2759"/>
<keyword evidence="5 12" id="KW-0812">Transmembrane</keyword>
<dbReference type="InterPro" id="IPR019306">
    <property type="entry name" value="TMEM231"/>
</dbReference>
<evidence type="ECO:0000256" key="5">
    <source>
        <dbReference type="ARBA" id="ARBA00022692"/>
    </source>
</evidence>